<proteinExistence type="predicted"/>
<evidence type="ECO:0000313" key="1">
    <source>
        <dbReference type="EMBL" id="GCE20273.1"/>
    </source>
</evidence>
<gene>
    <name evidence="1" type="ORF">KDK_40730</name>
</gene>
<protein>
    <submittedName>
        <fullName evidence="1">Uncharacterized protein</fullName>
    </submittedName>
</protein>
<keyword evidence="2" id="KW-1185">Reference proteome</keyword>
<sequence>MAQRDMHTSGGITSQLQLQQNIVSGTVTSTLPYTLTDAFVVMGNSYVSLGDLPPNSTKKVSVNLGNNSSNAAANNTTIADQIASSRGMTTNPGGGYYSYNNNNQVTDAPHRHVLMMEALSGGYCDNNSCYHQNVQLVNNSGVVTKRFMIGNTVSDHDPLLLSGSTATIIGWAQDSNALNGTITVNGQDTNGSQETMVQAPLDINFTGNVQIPSSIINSQIVHIQQTAPGNIQEPALGTYMMTTGSITLEYTIPTIAQLENSSLTFTSSVSPTKGSSQTVGITTNINHIQTYLYNWQTGNWDSVSFSEFTCTVKSAQPYVGPGDVYCCI</sequence>
<dbReference type="Proteomes" id="UP000287188">
    <property type="component" value="Unassembled WGS sequence"/>
</dbReference>
<name>A0A402AMC4_9CHLR</name>
<dbReference type="EMBL" id="BIFS01000001">
    <property type="protein sequence ID" value="GCE20273.1"/>
    <property type="molecule type" value="Genomic_DNA"/>
</dbReference>
<organism evidence="1 2">
    <name type="scientific">Dictyobacter kobayashii</name>
    <dbReference type="NCBI Taxonomy" id="2014872"/>
    <lineage>
        <taxon>Bacteria</taxon>
        <taxon>Bacillati</taxon>
        <taxon>Chloroflexota</taxon>
        <taxon>Ktedonobacteria</taxon>
        <taxon>Ktedonobacterales</taxon>
        <taxon>Dictyobacteraceae</taxon>
        <taxon>Dictyobacter</taxon>
    </lineage>
</organism>
<dbReference type="RefSeq" id="WP_161977492.1">
    <property type="nucleotide sequence ID" value="NZ_BIFS01000001.1"/>
</dbReference>
<reference evidence="2" key="1">
    <citation type="submission" date="2018-12" db="EMBL/GenBank/DDBJ databases">
        <title>Tengunoibacter tsumagoiensis gen. nov., sp. nov., Dictyobacter kobayashii sp. nov., D. alpinus sp. nov., and D. joshuensis sp. nov. and description of Dictyobacteraceae fam. nov. within the order Ktedonobacterales isolated from Tengu-no-mugimeshi.</title>
        <authorList>
            <person name="Wang C.M."/>
            <person name="Zheng Y."/>
            <person name="Sakai Y."/>
            <person name="Toyoda A."/>
            <person name="Minakuchi Y."/>
            <person name="Abe K."/>
            <person name="Yokota A."/>
            <person name="Yabe S."/>
        </authorList>
    </citation>
    <scope>NUCLEOTIDE SEQUENCE [LARGE SCALE GENOMIC DNA]</scope>
    <source>
        <strain evidence="2">Uno11</strain>
    </source>
</reference>
<comment type="caution">
    <text evidence="1">The sequence shown here is derived from an EMBL/GenBank/DDBJ whole genome shotgun (WGS) entry which is preliminary data.</text>
</comment>
<accession>A0A402AMC4</accession>
<evidence type="ECO:0000313" key="2">
    <source>
        <dbReference type="Proteomes" id="UP000287188"/>
    </source>
</evidence>
<dbReference type="AlphaFoldDB" id="A0A402AMC4"/>